<keyword evidence="5 6" id="KW-0636">Prenylation</keyword>
<dbReference type="GO" id="GO:0005764">
    <property type="term" value="C:lysosome"/>
    <property type="evidence" value="ECO:0007669"/>
    <property type="project" value="TreeGrafter"/>
</dbReference>
<dbReference type="PANTHER" id="PTHR47981:SF39">
    <property type="entry name" value="RAS-RELATED PROTEIN RAB"/>
    <property type="match status" value="1"/>
</dbReference>
<name>A0A1J4J558_9EUKA</name>
<evidence type="ECO:0000256" key="6">
    <source>
        <dbReference type="RuleBase" id="RU367128"/>
    </source>
</evidence>
<dbReference type="GO" id="GO:0016020">
    <property type="term" value="C:membrane"/>
    <property type="evidence" value="ECO:0007669"/>
    <property type="project" value="UniProtKB-SubCell"/>
</dbReference>
<dbReference type="Gene3D" id="3.40.50.300">
    <property type="entry name" value="P-loop containing nucleotide triphosphate hydrolases"/>
    <property type="match status" value="1"/>
</dbReference>
<dbReference type="OrthoDB" id="245989at2759"/>
<dbReference type="InterPro" id="IPR005225">
    <property type="entry name" value="Small_GTP-bd"/>
</dbReference>
<proteinExistence type="inferred from homology"/>
<dbReference type="PROSITE" id="PS51421">
    <property type="entry name" value="RAS"/>
    <property type="match status" value="1"/>
</dbReference>
<dbReference type="SMART" id="SM00174">
    <property type="entry name" value="RHO"/>
    <property type="match status" value="1"/>
</dbReference>
<evidence type="ECO:0000256" key="4">
    <source>
        <dbReference type="ARBA" id="ARBA00023288"/>
    </source>
</evidence>
<protein>
    <recommendedName>
        <fullName evidence="6">Ras-related protein Rab</fullName>
    </recommendedName>
</protein>
<dbReference type="CDD" id="cd04107">
    <property type="entry name" value="Rab32_Rab38"/>
    <property type="match status" value="1"/>
</dbReference>
<comment type="caution">
    <text evidence="7">The sequence shown here is derived from an EMBL/GenBank/DDBJ whole genome shotgun (WGS) entry which is preliminary data.</text>
</comment>
<dbReference type="PRINTS" id="PR00449">
    <property type="entry name" value="RASTRNSFRMNG"/>
</dbReference>
<dbReference type="InterPro" id="IPR027417">
    <property type="entry name" value="P-loop_NTPase"/>
</dbReference>
<dbReference type="SMART" id="SM00175">
    <property type="entry name" value="RAB"/>
    <property type="match status" value="1"/>
</dbReference>
<dbReference type="RefSeq" id="XP_068347553.1">
    <property type="nucleotide sequence ID" value="XM_068512608.1"/>
</dbReference>
<comment type="function">
    <text evidence="6">The small GTPases Rab are key regulators in vesicle trafficking.</text>
</comment>
<dbReference type="Proteomes" id="UP000179807">
    <property type="component" value="Unassembled WGS sequence"/>
</dbReference>
<dbReference type="InterPro" id="IPR001806">
    <property type="entry name" value="Small_GTPase"/>
</dbReference>
<dbReference type="VEuPathDB" id="TrichDB:TRFO_39383"/>
<dbReference type="Pfam" id="PF00071">
    <property type="entry name" value="Ras"/>
    <property type="match status" value="1"/>
</dbReference>
<dbReference type="GO" id="GO:0008333">
    <property type="term" value="P:endosome to lysosome transport"/>
    <property type="evidence" value="ECO:0007669"/>
    <property type="project" value="TreeGrafter"/>
</dbReference>
<dbReference type="GO" id="GO:0045335">
    <property type="term" value="C:phagocytic vesicle"/>
    <property type="evidence" value="ECO:0007669"/>
    <property type="project" value="TreeGrafter"/>
</dbReference>
<dbReference type="SUPFAM" id="SSF52540">
    <property type="entry name" value="P-loop containing nucleoside triphosphate hydrolases"/>
    <property type="match status" value="1"/>
</dbReference>
<evidence type="ECO:0000313" key="8">
    <source>
        <dbReference type="Proteomes" id="UP000179807"/>
    </source>
</evidence>
<dbReference type="EMBL" id="MLAK01001319">
    <property type="protein sequence ID" value="OHS94416.1"/>
    <property type="molecule type" value="Genomic_DNA"/>
</dbReference>
<dbReference type="FunFam" id="3.40.50.300:FF:002133">
    <property type="entry name" value="Ras family protein"/>
    <property type="match status" value="1"/>
</dbReference>
<dbReference type="SMART" id="SM00176">
    <property type="entry name" value="RAN"/>
    <property type="match status" value="1"/>
</dbReference>
<dbReference type="GO" id="GO:0005802">
    <property type="term" value="C:trans-Golgi network"/>
    <property type="evidence" value="ECO:0007669"/>
    <property type="project" value="UniProtKB-UniRule"/>
</dbReference>
<dbReference type="GO" id="GO:0005525">
    <property type="term" value="F:GTP binding"/>
    <property type="evidence" value="ECO:0007669"/>
    <property type="project" value="UniProtKB-UniRule"/>
</dbReference>
<keyword evidence="3 6" id="KW-0342">GTP-binding</keyword>
<gene>
    <name evidence="7" type="primary">RAB32</name>
    <name evidence="7" type="ORF">TRFO_39383</name>
</gene>
<evidence type="ECO:0000313" key="7">
    <source>
        <dbReference type="EMBL" id="OHS94416.1"/>
    </source>
</evidence>
<keyword evidence="4 6" id="KW-0449">Lipoprotein</keyword>
<dbReference type="PROSITE" id="PS51417">
    <property type="entry name" value="ARF"/>
    <property type="match status" value="1"/>
</dbReference>
<dbReference type="GO" id="GO:0003924">
    <property type="term" value="F:GTPase activity"/>
    <property type="evidence" value="ECO:0007669"/>
    <property type="project" value="UniProtKB-UniRule"/>
</dbReference>
<comment type="subcellular location">
    <subcellularLocation>
        <location evidence="6">Membrane</location>
        <topology evidence="6">Lipid-anchor</topology>
    </subcellularLocation>
</comment>
<evidence type="ECO:0000256" key="5">
    <source>
        <dbReference type="ARBA" id="ARBA00023289"/>
    </source>
</evidence>
<dbReference type="AlphaFoldDB" id="A0A1J4J558"/>
<dbReference type="NCBIfam" id="TIGR00231">
    <property type="entry name" value="small_GTP"/>
    <property type="match status" value="1"/>
</dbReference>
<dbReference type="InterPro" id="IPR030697">
    <property type="entry name" value="Rab29/Rab38/Rab32"/>
</dbReference>
<dbReference type="GO" id="GO:0005770">
    <property type="term" value="C:late endosome"/>
    <property type="evidence" value="ECO:0007669"/>
    <property type="project" value="TreeGrafter"/>
</dbReference>
<accession>A0A1J4J558</accession>
<keyword evidence="8" id="KW-1185">Reference proteome</keyword>
<dbReference type="GO" id="GO:0090385">
    <property type="term" value="P:phagosome-lysosome fusion"/>
    <property type="evidence" value="ECO:0007669"/>
    <property type="project" value="TreeGrafter"/>
</dbReference>
<keyword evidence="6" id="KW-0472">Membrane</keyword>
<evidence type="ECO:0000256" key="2">
    <source>
        <dbReference type="ARBA" id="ARBA00022741"/>
    </source>
</evidence>
<dbReference type="PROSITE" id="PS51419">
    <property type="entry name" value="RAB"/>
    <property type="match status" value="1"/>
</dbReference>
<evidence type="ECO:0000256" key="3">
    <source>
        <dbReference type="ARBA" id="ARBA00023134"/>
    </source>
</evidence>
<keyword evidence="2 6" id="KW-0547">Nucleotide-binding</keyword>
<comment type="similarity">
    <text evidence="1 6">Belongs to the small GTPase superfamily. Rab family.</text>
</comment>
<organism evidence="7 8">
    <name type="scientific">Tritrichomonas foetus</name>
    <dbReference type="NCBI Taxonomy" id="1144522"/>
    <lineage>
        <taxon>Eukaryota</taxon>
        <taxon>Metamonada</taxon>
        <taxon>Parabasalia</taxon>
        <taxon>Tritrichomonadida</taxon>
        <taxon>Tritrichomonadidae</taxon>
        <taxon>Tritrichomonas</taxon>
    </lineage>
</organism>
<dbReference type="GeneID" id="94847312"/>
<evidence type="ECO:0000256" key="1">
    <source>
        <dbReference type="ARBA" id="ARBA00006270"/>
    </source>
</evidence>
<reference evidence="7" key="1">
    <citation type="submission" date="2016-10" db="EMBL/GenBank/DDBJ databases">
        <authorList>
            <person name="Benchimol M."/>
            <person name="Almeida L.G."/>
            <person name="Vasconcelos A.T."/>
            <person name="Perreira-Neves A."/>
            <person name="Rosa I.A."/>
            <person name="Tasca T."/>
            <person name="Bogo M.R."/>
            <person name="de Souza W."/>
        </authorList>
    </citation>
    <scope>NUCLEOTIDE SEQUENCE [LARGE SCALE GENOMIC DNA]</scope>
    <source>
        <strain evidence="7">K</strain>
    </source>
</reference>
<sequence>MDANEGLDESSSQRVLKIIVVGDMGTGKTSMIRKFVEGNFTEFYKITIGVDFANKVVKWNDSTSVDVQLWDIAGQERFGNMTGVYYRESVGAIVVFDVMRNATFDMTKVWKKDIDEKVQTAEGQPVPTILLGNKIDLMTSQENWEKKKAEIEEYTKENNFLAFFETSAKEGTNLDDAIMTLVDYIMKNNIESESSREMNAGVDITDTSRVPKAEGGCC</sequence>
<dbReference type="SMART" id="SM00173">
    <property type="entry name" value="RAS"/>
    <property type="match status" value="1"/>
</dbReference>
<dbReference type="PANTHER" id="PTHR47981">
    <property type="entry name" value="RAB FAMILY"/>
    <property type="match status" value="1"/>
</dbReference>